<dbReference type="AlphaFoldDB" id="A0A523URE3"/>
<dbReference type="GO" id="GO:0005829">
    <property type="term" value="C:cytosol"/>
    <property type="evidence" value="ECO:0007669"/>
    <property type="project" value="TreeGrafter"/>
</dbReference>
<dbReference type="SUPFAM" id="SSF56672">
    <property type="entry name" value="DNA/RNA polymerases"/>
    <property type="match status" value="1"/>
</dbReference>
<dbReference type="PANTHER" id="PTHR11076">
    <property type="entry name" value="DNA REPAIR POLYMERASE UMUC / TRANSFERASE FAMILY MEMBER"/>
    <property type="match status" value="1"/>
</dbReference>
<protein>
    <recommendedName>
        <fullName evidence="2">UmuC domain-containing protein</fullName>
    </recommendedName>
</protein>
<dbReference type="PANTHER" id="PTHR11076:SF33">
    <property type="entry name" value="DNA POLYMERASE KAPPA"/>
    <property type="match status" value="1"/>
</dbReference>
<sequence length="385" mass="43072">MVRNIVHLHIPAFAVAVERARSAKLRDRPLIVGPISSPRGRVVAASFEAYEAGIRQGMPLSRALKQCRGAVVVNPDQQLYSHVSKRIMKKLLSFSPAVEPIRYGHFFVDMSGTRRIFGHVVDSALKMRREATDDLNLCGTVGIACNKLVSSVAARINQPGEYICDVPWGSESQFLAPFNVRVLPSVKRVEETLVEDLNVKLVRELASIKLAHLSRLFGAEGSSLYKEARGIDESPVRPPRREPSVLVENILPEDTNDDAVLVMVLYRLTEQAAEILSQRGVFPRAVTVYLRYSDQFDATRTASIDSCSNLDSVLFRSVEDLFFKVCSRRQRVRYVSVEFTRLTPVERQMSFFASEGLDKGEQVSRAVQQIRERFGSSAISPGRAF</sequence>
<dbReference type="InterPro" id="IPR050116">
    <property type="entry name" value="DNA_polymerase-Y"/>
</dbReference>
<dbReference type="Proteomes" id="UP000315525">
    <property type="component" value="Unassembled WGS sequence"/>
</dbReference>
<name>A0A523URE3_UNCT6</name>
<dbReference type="GO" id="GO:0003684">
    <property type="term" value="F:damaged DNA binding"/>
    <property type="evidence" value="ECO:0007669"/>
    <property type="project" value="InterPro"/>
</dbReference>
<dbReference type="SUPFAM" id="SSF100879">
    <property type="entry name" value="Lesion bypass DNA polymerase (Y-family), little finger domain"/>
    <property type="match status" value="1"/>
</dbReference>
<gene>
    <name evidence="3" type="ORF">E3J62_08270</name>
</gene>
<dbReference type="PROSITE" id="PS50173">
    <property type="entry name" value="UMUC"/>
    <property type="match status" value="1"/>
</dbReference>
<comment type="caution">
    <text evidence="3">The sequence shown here is derived from an EMBL/GenBank/DDBJ whole genome shotgun (WGS) entry which is preliminary data.</text>
</comment>
<organism evidence="3 4">
    <name type="scientific">candidate division TA06 bacterium</name>
    <dbReference type="NCBI Taxonomy" id="2250710"/>
    <lineage>
        <taxon>Bacteria</taxon>
        <taxon>Bacteria division TA06</taxon>
    </lineage>
</organism>
<dbReference type="InterPro" id="IPR043128">
    <property type="entry name" value="Rev_trsase/Diguanyl_cyclase"/>
</dbReference>
<feature type="domain" description="UmuC" evidence="2">
    <location>
        <begin position="5"/>
        <end position="187"/>
    </location>
</feature>
<evidence type="ECO:0000256" key="1">
    <source>
        <dbReference type="ARBA" id="ARBA00010945"/>
    </source>
</evidence>
<dbReference type="Gene3D" id="3.30.70.270">
    <property type="match status" value="1"/>
</dbReference>
<evidence type="ECO:0000313" key="4">
    <source>
        <dbReference type="Proteomes" id="UP000315525"/>
    </source>
</evidence>
<dbReference type="Pfam" id="PF11799">
    <property type="entry name" value="IMS_C"/>
    <property type="match status" value="1"/>
</dbReference>
<dbReference type="GO" id="GO:0042276">
    <property type="term" value="P:error-prone translesion synthesis"/>
    <property type="evidence" value="ECO:0007669"/>
    <property type="project" value="TreeGrafter"/>
</dbReference>
<proteinExistence type="inferred from homology"/>
<evidence type="ECO:0000259" key="2">
    <source>
        <dbReference type="PROSITE" id="PS50173"/>
    </source>
</evidence>
<dbReference type="GO" id="GO:0003887">
    <property type="term" value="F:DNA-directed DNA polymerase activity"/>
    <property type="evidence" value="ECO:0007669"/>
    <property type="project" value="TreeGrafter"/>
</dbReference>
<reference evidence="3 4" key="1">
    <citation type="submission" date="2019-03" db="EMBL/GenBank/DDBJ databases">
        <title>Metabolic potential of uncultured bacteria and archaea associated with petroleum seepage in deep-sea sediments.</title>
        <authorList>
            <person name="Dong X."/>
            <person name="Hubert C."/>
        </authorList>
    </citation>
    <scope>NUCLEOTIDE SEQUENCE [LARGE SCALE GENOMIC DNA]</scope>
    <source>
        <strain evidence="3">E44_bin18</strain>
    </source>
</reference>
<dbReference type="InterPro" id="IPR001126">
    <property type="entry name" value="UmuC"/>
</dbReference>
<evidence type="ECO:0000313" key="3">
    <source>
        <dbReference type="EMBL" id="TET45098.1"/>
    </source>
</evidence>
<dbReference type="Gene3D" id="3.30.1490.100">
    <property type="entry name" value="DNA polymerase, Y-family, little finger domain"/>
    <property type="match status" value="1"/>
</dbReference>
<dbReference type="InterPro" id="IPR043502">
    <property type="entry name" value="DNA/RNA_pol_sf"/>
</dbReference>
<dbReference type="Pfam" id="PF00817">
    <property type="entry name" value="IMS"/>
    <property type="match status" value="1"/>
</dbReference>
<dbReference type="GO" id="GO:0006281">
    <property type="term" value="P:DNA repair"/>
    <property type="evidence" value="ECO:0007669"/>
    <property type="project" value="InterPro"/>
</dbReference>
<dbReference type="Gene3D" id="1.10.150.20">
    <property type="entry name" value="5' to 3' exonuclease, C-terminal subdomain"/>
    <property type="match status" value="1"/>
</dbReference>
<dbReference type="GO" id="GO:0009432">
    <property type="term" value="P:SOS response"/>
    <property type="evidence" value="ECO:0007669"/>
    <property type="project" value="TreeGrafter"/>
</dbReference>
<comment type="similarity">
    <text evidence="1">Belongs to the DNA polymerase type-Y family.</text>
</comment>
<accession>A0A523URE3</accession>
<dbReference type="EMBL" id="SOJN01000094">
    <property type="protein sequence ID" value="TET45098.1"/>
    <property type="molecule type" value="Genomic_DNA"/>
</dbReference>
<dbReference type="Gene3D" id="3.40.1170.60">
    <property type="match status" value="1"/>
</dbReference>
<dbReference type="InterPro" id="IPR036775">
    <property type="entry name" value="DNA_pol_Y-fam_lit_finger_sf"/>
</dbReference>
<dbReference type="InterPro" id="IPR017961">
    <property type="entry name" value="DNA_pol_Y-fam_little_finger"/>
</dbReference>